<name>A0ABY3F7C5_9GAMM</name>
<dbReference type="EMBL" id="VNFF01000034">
    <property type="protein sequence ID" value="TVU79870.1"/>
    <property type="molecule type" value="Genomic_DNA"/>
</dbReference>
<reference evidence="1 2" key="1">
    <citation type="submission" date="2019-07" db="EMBL/GenBank/DDBJ databases">
        <title>Diversity of Bacteria from Kongsfjorden, Arctic.</title>
        <authorList>
            <person name="Yu Y."/>
        </authorList>
    </citation>
    <scope>NUCLEOTIDE SEQUENCE [LARGE SCALE GENOMIC DNA]</scope>
    <source>
        <strain evidence="1 2">SM1927</strain>
    </source>
</reference>
<keyword evidence="2" id="KW-1185">Reference proteome</keyword>
<sequence>MNDKPSKWKAFKAHFLSAEQARYVASLKTGQLETFDLSWPCITARKIVATDDEIIAHNSVVAIFRRMGVR</sequence>
<proteinExistence type="predicted"/>
<organism evidence="1 2">
    <name type="scientific">Pseudoalteromonas neustonica</name>
    <dbReference type="NCBI Taxonomy" id="1840331"/>
    <lineage>
        <taxon>Bacteria</taxon>
        <taxon>Pseudomonadati</taxon>
        <taxon>Pseudomonadota</taxon>
        <taxon>Gammaproteobacteria</taxon>
        <taxon>Alteromonadales</taxon>
        <taxon>Pseudoalteromonadaceae</taxon>
        <taxon>Pseudoalteromonas</taxon>
    </lineage>
</organism>
<dbReference type="RefSeq" id="WP_145242621.1">
    <property type="nucleotide sequence ID" value="NZ_VNFF01000034.1"/>
</dbReference>
<evidence type="ECO:0000313" key="1">
    <source>
        <dbReference type="EMBL" id="TVU79870.1"/>
    </source>
</evidence>
<accession>A0ABY3F7C5</accession>
<comment type="caution">
    <text evidence="1">The sequence shown here is derived from an EMBL/GenBank/DDBJ whole genome shotgun (WGS) entry which is preliminary data.</text>
</comment>
<gene>
    <name evidence="1" type="ORF">FQP85_22010</name>
</gene>
<dbReference type="Proteomes" id="UP000317938">
    <property type="component" value="Unassembled WGS sequence"/>
</dbReference>
<protein>
    <submittedName>
        <fullName evidence="1">Uncharacterized protein</fullName>
    </submittedName>
</protein>
<evidence type="ECO:0000313" key="2">
    <source>
        <dbReference type="Proteomes" id="UP000317938"/>
    </source>
</evidence>